<protein>
    <submittedName>
        <fullName evidence="1">Alpha/beta-hydrolase</fullName>
    </submittedName>
</protein>
<dbReference type="GO" id="GO:0016787">
    <property type="term" value="F:hydrolase activity"/>
    <property type="evidence" value="ECO:0007669"/>
    <property type="project" value="UniProtKB-KW"/>
</dbReference>
<dbReference type="PANTHER" id="PTHR37574:SF1">
    <property type="entry name" value="LIPASE B"/>
    <property type="match status" value="1"/>
</dbReference>
<evidence type="ECO:0000313" key="1">
    <source>
        <dbReference type="EMBL" id="KAF2668083.1"/>
    </source>
</evidence>
<reference evidence="1" key="1">
    <citation type="journal article" date="2020" name="Stud. Mycol.">
        <title>101 Dothideomycetes genomes: a test case for predicting lifestyles and emergence of pathogens.</title>
        <authorList>
            <person name="Haridas S."/>
            <person name="Albert R."/>
            <person name="Binder M."/>
            <person name="Bloem J."/>
            <person name="Labutti K."/>
            <person name="Salamov A."/>
            <person name="Andreopoulos B."/>
            <person name="Baker S."/>
            <person name="Barry K."/>
            <person name="Bills G."/>
            <person name="Bluhm B."/>
            <person name="Cannon C."/>
            <person name="Castanera R."/>
            <person name="Culley D."/>
            <person name="Daum C."/>
            <person name="Ezra D."/>
            <person name="Gonzalez J."/>
            <person name="Henrissat B."/>
            <person name="Kuo A."/>
            <person name="Liang C."/>
            <person name="Lipzen A."/>
            <person name="Lutzoni F."/>
            <person name="Magnuson J."/>
            <person name="Mondo S."/>
            <person name="Nolan M."/>
            <person name="Ohm R."/>
            <person name="Pangilinan J."/>
            <person name="Park H.-J."/>
            <person name="Ramirez L."/>
            <person name="Alfaro M."/>
            <person name="Sun H."/>
            <person name="Tritt A."/>
            <person name="Yoshinaga Y."/>
            <person name="Zwiers L.-H."/>
            <person name="Turgeon B."/>
            <person name="Goodwin S."/>
            <person name="Spatafora J."/>
            <person name="Crous P."/>
            <person name="Grigoriev I."/>
        </authorList>
    </citation>
    <scope>NUCLEOTIDE SEQUENCE</scope>
    <source>
        <strain evidence="1">CBS 115976</strain>
    </source>
</reference>
<proteinExistence type="predicted"/>
<keyword evidence="1" id="KW-0378">Hydrolase</keyword>
<name>A0A6A6U9U8_9PEZI</name>
<dbReference type="Gene3D" id="3.40.50.1820">
    <property type="entry name" value="alpha/beta hydrolase"/>
    <property type="match status" value="1"/>
</dbReference>
<dbReference type="OrthoDB" id="4605274at2759"/>
<dbReference type="PANTHER" id="PTHR37574">
    <property type="entry name" value="LIPASE B"/>
    <property type="match status" value="1"/>
</dbReference>
<dbReference type="AlphaFoldDB" id="A0A6A6U9U8"/>
<accession>A0A6A6U9U8</accession>
<dbReference type="InterPro" id="IPR029058">
    <property type="entry name" value="AB_hydrolase_fold"/>
</dbReference>
<organism evidence="1 2">
    <name type="scientific">Microthyrium microscopicum</name>
    <dbReference type="NCBI Taxonomy" id="703497"/>
    <lineage>
        <taxon>Eukaryota</taxon>
        <taxon>Fungi</taxon>
        <taxon>Dikarya</taxon>
        <taxon>Ascomycota</taxon>
        <taxon>Pezizomycotina</taxon>
        <taxon>Dothideomycetes</taxon>
        <taxon>Dothideomycetes incertae sedis</taxon>
        <taxon>Microthyriales</taxon>
        <taxon>Microthyriaceae</taxon>
        <taxon>Microthyrium</taxon>
    </lineage>
</organism>
<dbReference type="SUPFAM" id="SSF53474">
    <property type="entry name" value="alpha/beta-Hydrolases"/>
    <property type="match status" value="1"/>
</dbReference>
<gene>
    <name evidence="1" type="ORF">BT63DRAFT_426912</name>
</gene>
<dbReference type="EMBL" id="MU004237">
    <property type="protein sequence ID" value="KAF2668083.1"/>
    <property type="molecule type" value="Genomic_DNA"/>
</dbReference>
<dbReference type="Proteomes" id="UP000799302">
    <property type="component" value="Unassembled WGS sequence"/>
</dbReference>
<evidence type="ECO:0000313" key="2">
    <source>
        <dbReference type="Proteomes" id="UP000799302"/>
    </source>
</evidence>
<keyword evidence="2" id="KW-1185">Reference proteome</keyword>
<sequence>MFCGHAEFIVTQTDVNIEAEALLDGIITSSPSGVESLFNKTLQLKQSGLFTGDFTDLASRAAEGNSLVIGTNPAPSSVVYPQKSSTDAPYSASEASLRSAVKIPTSFTFGQKPPVILVPGTASTGYIAFVGNYLKLLTGQSYADPVWLDVPNYLLGDAQVNAEYVAYAINYISSISNNQNVSVIAWSQGNLNTQWALKYWPSTRGIVSDFISMSADFHGTTEAYLICLSAPELGCTPSVIQQEYESLYVNALRRNGGDSAYVPTTSIYSATDDIVQPQSGTGASAFLQDGRNFGVTNAELQTICPGQPAGGVVSHGDVLINALAYALAVDALTHDGPGSLSRIDLPTVCAQPIAPGLDLNDFLLNESTSIFALLAISEYNPKVAVEPPLKSYALLN</sequence>
<dbReference type="InterPro" id="IPR053228">
    <property type="entry name" value="Stereospecific_Lipase"/>
</dbReference>